<feature type="region of interest" description="Disordered" evidence="1">
    <location>
        <begin position="37"/>
        <end position="62"/>
    </location>
</feature>
<name>A0ABP8TI69_9ACTN</name>
<feature type="region of interest" description="Disordered" evidence="1">
    <location>
        <begin position="1"/>
        <end position="22"/>
    </location>
</feature>
<evidence type="ECO:0000313" key="3">
    <source>
        <dbReference type="Proteomes" id="UP001500212"/>
    </source>
</evidence>
<protein>
    <submittedName>
        <fullName evidence="2">Uncharacterized protein</fullName>
    </submittedName>
</protein>
<organism evidence="2 3">
    <name type="scientific">Actinoallomurus liliacearum</name>
    <dbReference type="NCBI Taxonomy" id="1080073"/>
    <lineage>
        <taxon>Bacteria</taxon>
        <taxon>Bacillati</taxon>
        <taxon>Actinomycetota</taxon>
        <taxon>Actinomycetes</taxon>
        <taxon>Streptosporangiales</taxon>
        <taxon>Thermomonosporaceae</taxon>
        <taxon>Actinoallomurus</taxon>
    </lineage>
</organism>
<dbReference type="Proteomes" id="UP001500212">
    <property type="component" value="Unassembled WGS sequence"/>
</dbReference>
<reference evidence="3" key="1">
    <citation type="journal article" date="2019" name="Int. J. Syst. Evol. Microbiol.">
        <title>The Global Catalogue of Microorganisms (GCM) 10K type strain sequencing project: providing services to taxonomists for standard genome sequencing and annotation.</title>
        <authorList>
            <consortium name="The Broad Institute Genomics Platform"/>
            <consortium name="The Broad Institute Genome Sequencing Center for Infectious Disease"/>
            <person name="Wu L."/>
            <person name="Ma J."/>
        </authorList>
    </citation>
    <scope>NUCLEOTIDE SEQUENCE [LARGE SCALE GENOMIC DNA]</scope>
    <source>
        <strain evidence="3">JCM 17938</strain>
    </source>
</reference>
<comment type="caution">
    <text evidence="2">The sequence shown here is derived from an EMBL/GenBank/DDBJ whole genome shotgun (WGS) entry which is preliminary data.</text>
</comment>
<evidence type="ECO:0000313" key="2">
    <source>
        <dbReference type="EMBL" id="GAA4606505.1"/>
    </source>
</evidence>
<sequence length="62" mass="6730">MKEKPVVRRLRPRSTAEGLGAPAGCARTRLRRAVTDALTVTEGGRRRSAFGPKAETDAPRAR</sequence>
<gene>
    <name evidence="2" type="ORF">GCM10023195_23530</name>
</gene>
<proteinExistence type="predicted"/>
<evidence type="ECO:0000256" key="1">
    <source>
        <dbReference type="SAM" id="MobiDB-lite"/>
    </source>
</evidence>
<keyword evidence="3" id="KW-1185">Reference proteome</keyword>
<accession>A0ABP8TI69</accession>
<dbReference type="EMBL" id="BAABHJ010000005">
    <property type="protein sequence ID" value="GAA4606505.1"/>
    <property type="molecule type" value="Genomic_DNA"/>
</dbReference>